<dbReference type="InterPro" id="IPR035649">
    <property type="entry name" value="EFG_V"/>
</dbReference>
<dbReference type="InterPro" id="IPR047872">
    <property type="entry name" value="EFG_IV"/>
</dbReference>
<keyword evidence="4" id="KW-0648">Protein biosynthesis</keyword>
<comment type="function">
    <text evidence="6">Catalyzes the GTP-dependent ribosomal translocation step during translation elongation. During this step, the ribosome changes from the pre-translocational (PRE) to the post-translocational (POST) state as the newly formed A-site-bound peptidyl-tRNA and P-site-bound deacylated tRNA move to the P and E sites, respectively. Catalyzes the coordinated movement of the two tRNA molecules, the mRNA and conformational changes in the ribosome.</text>
</comment>
<dbReference type="InterPro" id="IPR041095">
    <property type="entry name" value="EFG_II"/>
</dbReference>
<dbReference type="Gene3D" id="3.30.230.10">
    <property type="match status" value="1"/>
</dbReference>
<dbReference type="Pfam" id="PF00009">
    <property type="entry name" value="GTP_EFTU"/>
    <property type="match status" value="1"/>
</dbReference>
<dbReference type="PROSITE" id="PS51722">
    <property type="entry name" value="G_TR_2"/>
    <property type="match status" value="1"/>
</dbReference>
<dbReference type="SUPFAM" id="SSF50447">
    <property type="entry name" value="Translation proteins"/>
    <property type="match status" value="1"/>
</dbReference>
<dbReference type="Pfam" id="PF00679">
    <property type="entry name" value="EFG_C"/>
    <property type="match status" value="1"/>
</dbReference>
<dbReference type="SUPFAM" id="SSF54980">
    <property type="entry name" value="EF-G C-terminal domain-like"/>
    <property type="match status" value="2"/>
</dbReference>
<dbReference type="GO" id="GO:0005525">
    <property type="term" value="F:GTP binding"/>
    <property type="evidence" value="ECO:0007669"/>
    <property type="project" value="UniProtKB-KW"/>
</dbReference>
<organism evidence="8 9">
    <name type="scientific">Sphingosinicella soli</name>
    <dbReference type="NCBI Taxonomy" id="333708"/>
    <lineage>
        <taxon>Bacteria</taxon>
        <taxon>Pseudomonadati</taxon>
        <taxon>Pseudomonadota</taxon>
        <taxon>Alphaproteobacteria</taxon>
        <taxon>Sphingomonadales</taxon>
        <taxon>Sphingosinicellaceae</taxon>
        <taxon>Sphingosinicella</taxon>
    </lineage>
</organism>
<dbReference type="SMART" id="SM00382">
    <property type="entry name" value="AAA"/>
    <property type="match status" value="1"/>
</dbReference>
<dbReference type="InterPro" id="IPR003593">
    <property type="entry name" value="AAA+_ATPase"/>
</dbReference>
<dbReference type="AlphaFoldDB" id="A0A7W7AY91"/>
<dbReference type="Gene3D" id="2.40.30.10">
    <property type="entry name" value="Translation factors"/>
    <property type="match status" value="1"/>
</dbReference>
<accession>A0A7W7AY91</accession>
<evidence type="ECO:0000256" key="4">
    <source>
        <dbReference type="ARBA" id="ARBA00022917"/>
    </source>
</evidence>
<dbReference type="PANTHER" id="PTHR43261">
    <property type="entry name" value="TRANSLATION ELONGATION FACTOR G-RELATED"/>
    <property type="match status" value="1"/>
</dbReference>
<dbReference type="InterPro" id="IPR014721">
    <property type="entry name" value="Ribsml_uS5_D2-typ_fold_subgr"/>
</dbReference>
<dbReference type="CDD" id="cd01434">
    <property type="entry name" value="EFG_mtEFG1_IV"/>
    <property type="match status" value="1"/>
</dbReference>
<dbReference type="GO" id="GO:0032790">
    <property type="term" value="P:ribosome disassembly"/>
    <property type="evidence" value="ECO:0007669"/>
    <property type="project" value="TreeGrafter"/>
</dbReference>
<dbReference type="Gene3D" id="3.30.70.870">
    <property type="entry name" value="Elongation Factor G (Translational Gtpase), domain 3"/>
    <property type="match status" value="1"/>
</dbReference>
<dbReference type="GO" id="GO:0003746">
    <property type="term" value="F:translation elongation factor activity"/>
    <property type="evidence" value="ECO:0007669"/>
    <property type="project" value="UniProtKB-KW"/>
</dbReference>
<keyword evidence="3 8" id="KW-0251">Elongation factor</keyword>
<evidence type="ECO:0000313" key="8">
    <source>
        <dbReference type="EMBL" id="MBB4630598.1"/>
    </source>
</evidence>
<dbReference type="SUPFAM" id="SSF54211">
    <property type="entry name" value="Ribosomal protein S5 domain 2-like"/>
    <property type="match status" value="1"/>
</dbReference>
<dbReference type="EMBL" id="JACHNZ010000001">
    <property type="protein sequence ID" value="MBB4630598.1"/>
    <property type="molecule type" value="Genomic_DNA"/>
</dbReference>
<feature type="domain" description="Tr-type G" evidence="7">
    <location>
        <begin position="10"/>
        <end position="282"/>
    </location>
</feature>
<dbReference type="SUPFAM" id="SSF52540">
    <property type="entry name" value="P-loop containing nucleoside triphosphate hydrolases"/>
    <property type="match status" value="1"/>
</dbReference>
<dbReference type="InterPro" id="IPR027417">
    <property type="entry name" value="P-loop_NTPase"/>
</dbReference>
<dbReference type="Proteomes" id="UP000566324">
    <property type="component" value="Unassembled WGS sequence"/>
</dbReference>
<dbReference type="Pfam" id="PF03764">
    <property type="entry name" value="EFG_IV"/>
    <property type="match status" value="1"/>
</dbReference>
<evidence type="ECO:0000256" key="3">
    <source>
        <dbReference type="ARBA" id="ARBA00022768"/>
    </source>
</evidence>
<dbReference type="InterPro" id="IPR009000">
    <property type="entry name" value="Transl_B-barrel_sf"/>
</dbReference>
<dbReference type="SMART" id="SM00838">
    <property type="entry name" value="EFG_C"/>
    <property type="match status" value="1"/>
</dbReference>
<keyword evidence="5" id="KW-0342">GTP-binding</keyword>
<gene>
    <name evidence="8" type="ORF">GGQ98_000199</name>
</gene>
<dbReference type="RefSeq" id="WP_184063748.1">
    <property type="nucleotide sequence ID" value="NZ_JACHNZ010000001.1"/>
</dbReference>
<evidence type="ECO:0000256" key="2">
    <source>
        <dbReference type="ARBA" id="ARBA00022741"/>
    </source>
</evidence>
<dbReference type="CDD" id="cd04170">
    <property type="entry name" value="EF-G_bact"/>
    <property type="match status" value="1"/>
</dbReference>
<evidence type="ECO:0000256" key="5">
    <source>
        <dbReference type="ARBA" id="ARBA00023134"/>
    </source>
</evidence>
<protein>
    <recommendedName>
        <fullName evidence="1">Elongation factor G</fullName>
    </recommendedName>
</protein>
<dbReference type="CDD" id="cd03713">
    <property type="entry name" value="EFG_mtEFG_C"/>
    <property type="match status" value="1"/>
</dbReference>
<dbReference type="GO" id="GO:0003924">
    <property type="term" value="F:GTPase activity"/>
    <property type="evidence" value="ECO:0007669"/>
    <property type="project" value="InterPro"/>
</dbReference>
<dbReference type="FunFam" id="3.30.230.10:FF:000003">
    <property type="entry name" value="Elongation factor G"/>
    <property type="match status" value="1"/>
</dbReference>
<reference evidence="8 9" key="1">
    <citation type="submission" date="2020-08" db="EMBL/GenBank/DDBJ databases">
        <title>Genomic Encyclopedia of Type Strains, Phase IV (KMG-IV): sequencing the most valuable type-strain genomes for metagenomic binning, comparative biology and taxonomic classification.</title>
        <authorList>
            <person name="Goeker M."/>
        </authorList>
    </citation>
    <scope>NUCLEOTIDE SEQUENCE [LARGE SCALE GENOMIC DNA]</scope>
    <source>
        <strain evidence="8 9">DSM 17328</strain>
    </source>
</reference>
<proteinExistence type="predicted"/>
<name>A0A7W7AY91_9SPHN</name>
<dbReference type="Gene3D" id="3.40.50.300">
    <property type="entry name" value="P-loop containing nucleotide triphosphate hydrolases"/>
    <property type="match status" value="1"/>
</dbReference>
<dbReference type="InterPro" id="IPR005517">
    <property type="entry name" value="Transl_elong_EFG/EF2_IV"/>
</dbReference>
<keyword evidence="2" id="KW-0547">Nucleotide-binding</keyword>
<dbReference type="InterPro" id="IPR000795">
    <property type="entry name" value="T_Tr_GTP-bd_dom"/>
</dbReference>
<dbReference type="NCBIfam" id="NF009379">
    <property type="entry name" value="PRK12740.1-3"/>
    <property type="match status" value="1"/>
</dbReference>
<evidence type="ECO:0000313" key="9">
    <source>
        <dbReference type="Proteomes" id="UP000566324"/>
    </source>
</evidence>
<dbReference type="InterPro" id="IPR035647">
    <property type="entry name" value="EFG_III/V"/>
</dbReference>
<dbReference type="InterPro" id="IPR020568">
    <property type="entry name" value="Ribosomal_Su5_D2-typ_SF"/>
</dbReference>
<sequence>MAAFSQETGKPVRVVALVGPAGTGKTSLAEAMLFTAGAISRQGSVDAGTAVGDASPEARARRGSTELNLARFVYLEETFVLMDAPGASGFAPDALPAIAAADLAVVVIDPDPARAALAEPALRLLEALGVPHAIFVNKIDQARGRIRDLLEALQPMSARPILARQIPIREGEAITGFIDLALERAFHYRPGKASERIEIPQALAQRESAERFHMLEQLADHDDALLEKLLMDETPEPAMVFGDLSRETGDSLVVPLLFGSAQGDHGVRRLLKMLRHETPSPAAAEARLGADGGTYVFKIAHANAAGRLAYARTFSGLAEGAELHDREGNAVRAGALFTVLGDKLGKTASVPPGAVTAIAKVDTIRAGDVISNGRARCAGFAPPMPGHALAIATRDRKDDVRLSTALHKLVEEDAGLAWDQDAETHEMLLRGISDEHLNMVLARLKRRYSVAVDAQPPRIAYRESIRRTATQRGRHKKQSGGHGQFGDVVIEVAPRGRGEGFAFDDRITGGAVPRQWIPAVEAGVRDAMERGPLGFPVVDVAVTLIDGSYHTVDSSELAFRTAGRIAMSEALAACSPHLLEPVARVTIETPGSATSRITSSIASHRGQMLGITPRAGWSRWDVVEALMPEAQLHGLGAELRALSQGLATYRAEFDHLAELNGALADAVVKQSKAA</sequence>
<keyword evidence="9" id="KW-1185">Reference proteome</keyword>
<dbReference type="InterPro" id="IPR000640">
    <property type="entry name" value="EFG_V-like"/>
</dbReference>
<dbReference type="GO" id="GO:0097216">
    <property type="term" value="F:guanosine tetraphosphate binding"/>
    <property type="evidence" value="ECO:0007669"/>
    <property type="project" value="UniProtKB-ARBA"/>
</dbReference>
<evidence type="ECO:0000256" key="1">
    <source>
        <dbReference type="ARBA" id="ARBA00017872"/>
    </source>
</evidence>
<dbReference type="SMART" id="SM00889">
    <property type="entry name" value="EFG_IV"/>
    <property type="match status" value="1"/>
</dbReference>
<dbReference type="Pfam" id="PF14492">
    <property type="entry name" value="EFG_III"/>
    <property type="match status" value="1"/>
</dbReference>
<comment type="caution">
    <text evidence="8">The sequence shown here is derived from an EMBL/GenBank/DDBJ whole genome shotgun (WGS) entry which is preliminary data.</text>
</comment>
<dbReference type="Gene3D" id="3.30.70.240">
    <property type="match status" value="1"/>
</dbReference>
<dbReference type="PANTHER" id="PTHR43261:SF7">
    <property type="entry name" value="ELONGATION FACTOR G-LIKE PROTEIN"/>
    <property type="match status" value="1"/>
</dbReference>
<evidence type="ECO:0000259" key="7">
    <source>
        <dbReference type="PROSITE" id="PS51722"/>
    </source>
</evidence>
<evidence type="ECO:0000256" key="6">
    <source>
        <dbReference type="ARBA" id="ARBA00024731"/>
    </source>
</evidence>